<accession>A0A183FNJ4</accession>
<name>A0A183FNJ4_HELPZ</name>
<dbReference type="OrthoDB" id="186013at2759"/>
<sequence length="103" mass="11449">IFSRNLVPCASGRPVASGHYLKYCWGPEKAAGTKLVVFRMLEDHFCSEHLDYWLIEDDIIAPIMKKEHNDWKSFSQGHAAAAPVPLQAGVGEVRGTVRILQGD</sequence>
<dbReference type="Proteomes" id="UP000050761">
    <property type="component" value="Unassembled WGS sequence"/>
</dbReference>
<evidence type="ECO:0000313" key="3">
    <source>
        <dbReference type="WBParaSite" id="HPBE_0000907501-mRNA-1"/>
    </source>
</evidence>
<proteinExistence type="predicted"/>
<protein>
    <submittedName>
        <fullName evidence="3">SnoaL-like domain-containing protein</fullName>
    </submittedName>
</protein>
<gene>
    <name evidence="1" type="ORF">HPBE_LOCUS9076</name>
</gene>
<dbReference type="WBParaSite" id="HPBE_0000907501-mRNA-1">
    <property type="protein sequence ID" value="HPBE_0000907501-mRNA-1"/>
    <property type="gene ID" value="HPBE_0000907501"/>
</dbReference>
<reference evidence="1 2" key="1">
    <citation type="submission" date="2018-11" db="EMBL/GenBank/DDBJ databases">
        <authorList>
            <consortium name="Pathogen Informatics"/>
        </authorList>
    </citation>
    <scope>NUCLEOTIDE SEQUENCE [LARGE SCALE GENOMIC DNA]</scope>
</reference>
<evidence type="ECO:0000313" key="2">
    <source>
        <dbReference type="Proteomes" id="UP000050761"/>
    </source>
</evidence>
<keyword evidence="2" id="KW-1185">Reference proteome</keyword>
<organism evidence="2 3">
    <name type="scientific">Heligmosomoides polygyrus</name>
    <name type="common">Parasitic roundworm</name>
    <dbReference type="NCBI Taxonomy" id="6339"/>
    <lineage>
        <taxon>Eukaryota</taxon>
        <taxon>Metazoa</taxon>
        <taxon>Ecdysozoa</taxon>
        <taxon>Nematoda</taxon>
        <taxon>Chromadorea</taxon>
        <taxon>Rhabditida</taxon>
        <taxon>Rhabditina</taxon>
        <taxon>Rhabditomorpha</taxon>
        <taxon>Strongyloidea</taxon>
        <taxon>Heligmosomidae</taxon>
        <taxon>Heligmosomoides</taxon>
    </lineage>
</organism>
<dbReference type="EMBL" id="UZAH01026338">
    <property type="protein sequence ID" value="VDO79104.1"/>
    <property type="molecule type" value="Genomic_DNA"/>
</dbReference>
<evidence type="ECO:0000313" key="1">
    <source>
        <dbReference type="EMBL" id="VDO79104.1"/>
    </source>
</evidence>
<accession>A0A3P7Z415</accession>
<reference evidence="3" key="2">
    <citation type="submission" date="2019-09" db="UniProtKB">
        <authorList>
            <consortium name="WormBaseParasite"/>
        </authorList>
    </citation>
    <scope>IDENTIFICATION</scope>
</reference>
<dbReference type="AlphaFoldDB" id="A0A183FNJ4"/>